<dbReference type="PANTHER" id="PTHR38471:SF2">
    <property type="entry name" value="FOUR HELIX BUNDLE PROTEIN"/>
    <property type="match status" value="1"/>
</dbReference>
<dbReference type="Pfam" id="PF05635">
    <property type="entry name" value="23S_rRNA_IVP"/>
    <property type="match status" value="1"/>
</dbReference>
<gene>
    <name evidence="1" type="ORF">A2797_02630</name>
</gene>
<sequence>MKTYEDLEVYKRSYKLALEIYKFSFTLPKDLQYDLADDIRRAARSVTSNIAEGYGRRKSGKDISSYLKMSLGSCFEVIFNLKFLKDLNLISSEEYEYFVEEYTICAKQLNRLISSLTK</sequence>
<dbReference type="InterPro" id="IPR012657">
    <property type="entry name" value="23S_rRNA-intervening_sequence"/>
</dbReference>
<organism evidence="1 2">
    <name type="scientific">candidate division WWE3 bacterium RIFCSPHIGHO2_01_FULL_48_15</name>
    <dbReference type="NCBI Taxonomy" id="1802619"/>
    <lineage>
        <taxon>Bacteria</taxon>
        <taxon>Katanobacteria</taxon>
    </lineage>
</organism>
<dbReference type="InterPro" id="IPR036583">
    <property type="entry name" value="23S_rRNA_IVS_sf"/>
</dbReference>
<proteinExistence type="predicted"/>
<comment type="caution">
    <text evidence="1">The sequence shown here is derived from an EMBL/GenBank/DDBJ whole genome shotgun (WGS) entry which is preliminary data.</text>
</comment>
<dbReference type="PANTHER" id="PTHR38471">
    <property type="entry name" value="FOUR HELIX BUNDLE PROTEIN"/>
    <property type="match status" value="1"/>
</dbReference>
<reference evidence="1 2" key="1">
    <citation type="journal article" date="2016" name="Nat. Commun.">
        <title>Thousands of microbial genomes shed light on interconnected biogeochemical processes in an aquifer system.</title>
        <authorList>
            <person name="Anantharaman K."/>
            <person name="Brown C.T."/>
            <person name="Hug L.A."/>
            <person name="Sharon I."/>
            <person name="Castelle C.J."/>
            <person name="Probst A.J."/>
            <person name="Thomas B.C."/>
            <person name="Singh A."/>
            <person name="Wilkins M.J."/>
            <person name="Karaoz U."/>
            <person name="Brodie E.L."/>
            <person name="Williams K.H."/>
            <person name="Hubbard S.S."/>
            <person name="Banfield J.F."/>
        </authorList>
    </citation>
    <scope>NUCLEOTIDE SEQUENCE [LARGE SCALE GENOMIC DNA]</scope>
</reference>
<evidence type="ECO:0008006" key="3">
    <source>
        <dbReference type="Google" id="ProtNLM"/>
    </source>
</evidence>
<dbReference type="NCBIfam" id="TIGR02436">
    <property type="entry name" value="four helix bundle protein"/>
    <property type="match status" value="1"/>
</dbReference>
<dbReference type="Proteomes" id="UP000179005">
    <property type="component" value="Unassembled WGS sequence"/>
</dbReference>
<protein>
    <recommendedName>
        <fullName evidence="3">Four helix bundle protein</fullName>
    </recommendedName>
</protein>
<dbReference type="STRING" id="1802619.A2797_02630"/>
<evidence type="ECO:0000313" key="1">
    <source>
        <dbReference type="EMBL" id="OGC54110.1"/>
    </source>
</evidence>
<dbReference type="Gene3D" id="1.20.1440.60">
    <property type="entry name" value="23S rRNA-intervening sequence"/>
    <property type="match status" value="1"/>
</dbReference>
<dbReference type="CDD" id="cd16377">
    <property type="entry name" value="23S_rRNA_IVP_like"/>
    <property type="match status" value="1"/>
</dbReference>
<dbReference type="SUPFAM" id="SSF158446">
    <property type="entry name" value="IVS-encoded protein-like"/>
    <property type="match status" value="1"/>
</dbReference>
<dbReference type="EMBL" id="MEVC01000024">
    <property type="protein sequence ID" value="OGC54110.1"/>
    <property type="molecule type" value="Genomic_DNA"/>
</dbReference>
<evidence type="ECO:0000313" key="2">
    <source>
        <dbReference type="Proteomes" id="UP000179005"/>
    </source>
</evidence>
<dbReference type="AlphaFoldDB" id="A0A1F4VB11"/>
<accession>A0A1F4VB11</accession>
<name>A0A1F4VB11_UNCKA</name>